<organism evidence="2">
    <name type="scientific">marine sediment metagenome</name>
    <dbReference type="NCBI Taxonomy" id="412755"/>
    <lineage>
        <taxon>unclassified sequences</taxon>
        <taxon>metagenomes</taxon>
        <taxon>ecological metagenomes</taxon>
    </lineage>
</organism>
<evidence type="ECO:0000256" key="1">
    <source>
        <dbReference type="SAM" id="Phobius"/>
    </source>
</evidence>
<dbReference type="EMBL" id="LAZR01005698">
    <property type="protein sequence ID" value="KKM97868.1"/>
    <property type="molecule type" value="Genomic_DNA"/>
</dbReference>
<reference evidence="2" key="1">
    <citation type="journal article" date="2015" name="Nature">
        <title>Complex archaea that bridge the gap between prokaryotes and eukaryotes.</title>
        <authorList>
            <person name="Spang A."/>
            <person name="Saw J.H."/>
            <person name="Jorgensen S.L."/>
            <person name="Zaremba-Niedzwiedzka K."/>
            <person name="Martijn J."/>
            <person name="Lind A.E."/>
            <person name="van Eijk R."/>
            <person name="Schleper C."/>
            <person name="Guy L."/>
            <person name="Ettema T.J."/>
        </authorList>
    </citation>
    <scope>NUCLEOTIDE SEQUENCE</scope>
</reference>
<comment type="caution">
    <text evidence="2">The sequence shown here is derived from an EMBL/GenBank/DDBJ whole genome shotgun (WGS) entry which is preliminary data.</text>
</comment>
<evidence type="ECO:0000313" key="2">
    <source>
        <dbReference type="EMBL" id="KKM97868.1"/>
    </source>
</evidence>
<proteinExistence type="predicted"/>
<dbReference type="AlphaFoldDB" id="A0A0F9LWY0"/>
<keyword evidence="1" id="KW-1133">Transmembrane helix</keyword>
<sequence length="176" mass="20152">MDTSFVLVCLIVTGGVFIPFILFSYAGQGRTRKVDSQIKLVATQYNLNISKSEKWGNSYLGLDTDQRKLLYLDFGASENPNQLIDIDAIKGCQIVEKRKILKAHENKEALLESLDLEVLQKDGTSLVLTFYDIDENRKEDFELQRIEKWRDILMNHISTISIENRMAVNVPKIRVA</sequence>
<name>A0A0F9LWY0_9ZZZZ</name>
<gene>
    <name evidence="2" type="ORF">LCGC14_1163720</name>
</gene>
<feature type="transmembrane region" description="Helical" evidence="1">
    <location>
        <begin position="6"/>
        <end position="26"/>
    </location>
</feature>
<keyword evidence="1" id="KW-0812">Transmembrane</keyword>
<keyword evidence="1" id="KW-0472">Membrane</keyword>
<protein>
    <submittedName>
        <fullName evidence="2">Uncharacterized protein</fullName>
    </submittedName>
</protein>
<accession>A0A0F9LWY0</accession>